<keyword evidence="1" id="KW-0175">Coiled coil</keyword>
<feature type="compositionally biased region" description="Acidic residues" evidence="2">
    <location>
        <begin position="209"/>
        <end position="221"/>
    </location>
</feature>
<sequence length="515" mass="56103">MATPIRIQTRLRVAHTPTTCVHCRADLEYPTTAANSAAQAVQLECAQCHKLWTTSTTSSKPTTTTGSGTSTPRAGRPANASKRKIGTDDRPLETDYYDLLGLPISCTPEDVKKAYRRLAIKYHPDKNPNDPTAADRFKEIAVAYTTLSDPVLRRKYNEFGKSSKDGGPAGDEAMVDPEAIFSTLFGGERFQDIIGTISLGSEMKSAMQAEDDSDDDDDEQQANDAVEGEHHDGTVSTHGAKPASSSTGGKKVKKPLTPEQERKRALKAEQEARVAAEKAAVRTQRVHALADKLRDKLALYSEQAQGEDDVQIAEGVKTMWRIEADELRNESYGVELLHAVGNIYTMKRFRIADRWVPRRHYLASTGPIPFGVGGWFHAARSTAHILNQTVSTVRSAYALKDVYEEIQKKEQEGTLTEEEKRKLEDKAAQMGLHALFKGAKLEVESVIREVCDRVLVSLAPEEAKSVSAATLRKRAVALGLLGEVYASTKRDPNAPEGPLGAFGFGAGGSPPPGSS</sequence>
<evidence type="ECO:0000313" key="4">
    <source>
        <dbReference type="EMBL" id="POY71476.1"/>
    </source>
</evidence>
<dbReference type="EMBL" id="PJQD01000085">
    <property type="protein sequence ID" value="POY71476.1"/>
    <property type="molecule type" value="Genomic_DNA"/>
</dbReference>
<dbReference type="PANTHER" id="PTHR44924:SF1">
    <property type="entry name" value="DNAJ SUBFAMILY A MEMBER 2"/>
    <property type="match status" value="1"/>
</dbReference>
<dbReference type="OrthoDB" id="552049at2759"/>
<evidence type="ECO:0000256" key="1">
    <source>
        <dbReference type="SAM" id="Coils"/>
    </source>
</evidence>
<feature type="coiled-coil region" evidence="1">
    <location>
        <begin position="399"/>
        <end position="426"/>
    </location>
</feature>
<dbReference type="InterPro" id="IPR036869">
    <property type="entry name" value="J_dom_sf"/>
</dbReference>
<feature type="region of interest" description="Disordered" evidence="2">
    <location>
        <begin position="56"/>
        <end position="89"/>
    </location>
</feature>
<feature type="region of interest" description="Disordered" evidence="2">
    <location>
        <begin position="203"/>
        <end position="268"/>
    </location>
</feature>
<dbReference type="Gene3D" id="1.10.287.110">
    <property type="entry name" value="DnaJ domain"/>
    <property type="match status" value="1"/>
</dbReference>
<dbReference type="AlphaFoldDB" id="A0A2S5B3Z6"/>
<reference evidence="4 5" key="1">
    <citation type="journal article" date="2018" name="Front. Microbiol.">
        <title>Prospects for Fungal Bioremediation of Acidic Radioactive Waste Sites: Characterization and Genome Sequence of Rhodotorula taiwanensis MD1149.</title>
        <authorList>
            <person name="Tkavc R."/>
            <person name="Matrosova V.Y."/>
            <person name="Grichenko O.E."/>
            <person name="Gostincar C."/>
            <person name="Volpe R.P."/>
            <person name="Klimenkova P."/>
            <person name="Gaidamakova E.K."/>
            <person name="Zhou C.E."/>
            <person name="Stewart B.J."/>
            <person name="Lyman M.G."/>
            <person name="Malfatti S.A."/>
            <person name="Rubinfeld B."/>
            <person name="Courtot M."/>
            <person name="Singh J."/>
            <person name="Dalgard C.L."/>
            <person name="Hamilton T."/>
            <person name="Frey K.G."/>
            <person name="Gunde-Cimerman N."/>
            <person name="Dugan L."/>
            <person name="Daly M.J."/>
        </authorList>
    </citation>
    <scope>NUCLEOTIDE SEQUENCE [LARGE SCALE GENOMIC DNA]</scope>
    <source>
        <strain evidence="4 5">MD1149</strain>
    </source>
</reference>
<feature type="domain" description="J" evidence="3">
    <location>
        <begin position="95"/>
        <end position="160"/>
    </location>
</feature>
<comment type="caution">
    <text evidence="4">The sequence shown here is derived from an EMBL/GenBank/DDBJ whole genome shotgun (WGS) entry which is preliminary data.</text>
</comment>
<feature type="region of interest" description="Disordered" evidence="2">
    <location>
        <begin position="487"/>
        <end position="515"/>
    </location>
</feature>
<dbReference type="Pfam" id="PF00226">
    <property type="entry name" value="DnaJ"/>
    <property type="match status" value="1"/>
</dbReference>
<gene>
    <name evidence="4" type="ORF">BMF94_5789</name>
</gene>
<evidence type="ECO:0000256" key="2">
    <source>
        <dbReference type="SAM" id="MobiDB-lite"/>
    </source>
</evidence>
<proteinExistence type="predicted"/>
<name>A0A2S5B3Z6_9BASI</name>
<organism evidence="4 5">
    <name type="scientific">Rhodotorula taiwanensis</name>
    <dbReference type="NCBI Taxonomy" id="741276"/>
    <lineage>
        <taxon>Eukaryota</taxon>
        <taxon>Fungi</taxon>
        <taxon>Dikarya</taxon>
        <taxon>Basidiomycota</taxon>
        <taxon>Pucciniomycotina</taxon>
        <taxon>Microbotryomycetes</taxon>
        <taxon>Sporidiobolales</taxon>
        <taxon>Sporidiobolaceae</taxon>
        <taxon>Rhodotorula</taxon>
    </lineage>
</organism>
<protein>
    <recommendedName>
        <fullName evidence="3">J domain-containing protein</fullName>
    </recommendedName>
</protein>
<dbReference type="InterPro" id="IPR026894">
    <property type="entry name" value="DnaJ_X"/>
</dbReference>
<evidence type="ECO:0000313" key="5">
    <source>
        <dbReference type="Proteomes" id="UP000237144"/>
    </source>
</evidence>
<dbReference type="SMART" id="SM00271">
    <property type="entry name" value="DnaJ"/>
    <property type="match status" value="1"/>
</dbReference>
<feature type="compositionally biased region" description="Basic and acidic residues" evidence="2">
    <location>
        <begin position="259"/>
        <end position="268"/>
    </location>
</feature>
<dbReference type="CDD" id="cd06257">
    <property type="entry name" value="DnaJ"/>
    <property type="match status" value="1"/>
</dbReference>
<dbReference type="PANTHER" id="PTHR44924">
    <property type="entry name" value="DNAJ SUBFAMILY A MEMBER 2"/>
    <property type="match status" value="1"/>
</dbReference>
<evidence type="ECO:0000259" key="3">
    <source>
        <dbReference type="PROSITE" id="PS50076"/>
    </source>
</evidence>
<dbReference type="SUPFAM" id="SSF46565">
    <property type="entry name" value="Chaperone J-domain"/>
    <property type="match status" value="1"/>
</dbReference>
<dbReference type="InterPro" id="IPR001623">
    <property type="entry name" value="DnaJ_domain"/>
</dbReference>
<keyword evidence="5" id="KW-1185">Reference proteome</keyword>
<dbReference type="STRING" id="741276.A0A2S5B3Z6"/>
<dbReference type="PRINTS" id="PR00625">
    <property type="entry name" value="JDOMAIN"/>
</dbReference>
<dbReference type="Proteomes" id="UP000237144">
    <property type="component" value="Unassembled WGS sequence"/>
</dbReference>
<feature type="compositionally biased region" description="Low complexity" evidence="2">
    <location>
        <begin position="56"/>
        <end position="72"/>
    </location>
</feature>
<accession>A0A2S5B3Z6</accession>
<dbReference type="Pfam" id="PF14308">
    <property type="entry name" value="DnaJ-X"/>
    <property type="match status" value="1"/>
</dbReference>
<dbReference type="PROSITE" id="PS50076">
    <property type="entry name" value="DNAJ_2"/>
    <property type="match status" value="1"/>
</dbReference>